<name>A0A3M2KY51_9ACTN</name>
<evidence type="ECO:0000313" key="1">
    <source>
        <dbReference type="EMBL" id="RMI29994.1"/>
    </source>
</evidence>
<dbReference type="EMBL" id="RFFG01000241">
    <property type="protein sequence ID" value="RMI29994.1"/>
    <property type="molecule type" value="Genomic_DNA"/>
</dbReference>
<dbReference type="AlphaFoldDB" id="A0A3M2KY51"/>
<dbReference type="OrthoDB" id="4380123at2"/>
<evidence type="ECO:0000313" key="2">
    <source>
        <dbReference type="Proteomes" id="UP000282674"/>
    </source>
</evidence>
<sequence length="190" mass="20483">RAATVLNGRGPLAPADRRRSRGDLPLRVAAGGAPGDLDLPAYDPFFLLGVQPDGARMWSWDGAGHTERDLGPGLHIVVNNGLNGEGHREGGVEDAFMHARLAHLRPVLAAAPRPEPRPGGDARDWAPWLAELEGGGLERTDRRTLLPLHEFEPGRVWGTTSISLVALAPDFVRYDFSARPGDPSAWTTIL</sequence>
<comment type="caution">
    <text evidence="1">The sequence shown here is derived from an EMBL/GenBank/DDBJ whole genome shotgun (WGS) entry which is preliminary data.</text>
</comment>
<dbReference type="Proteomes" id="UP000282674">
    <property type="component" value="Unassembled WGS sequence"/>
</dbReference>
<keyword evidence="2" id="KW-1185">Reference proteome</keyword>
<protein>
    <submittedName>
        <fullName evidence="1">Uncharacterized protein</fullName>
    </submittedName>
</protein>
<dbReference type="RefSeq" id="WP_122200185.1">
    <property type="nucleotide sequence ID" value="NZ_RFFG01000241.1"/>
</dbReference>
<accession>A0A3M2KY51</accession>
<organism evidence="1 2">
    <name type="scientific">Actinomadura harenae</name>
    <dbReference type="NCBI Taxonomy" id="2483351"/>
    <lineage>
        <taxon>Bacteria</taxon>
        <taxon>Bacillati</taxon>
        <taxon>Actinomycetota</taxon>
        <taxon>Actinomycetes</taxon>
        <taxon>Streptosporangiales</taxon>
        <taxon>Thermomonosporaceae</taxon>
        <taxon>Actinomadura</taxon>
    </lineage>
</organism>
<proteinExistence type="predicted"/>
<gene>
    <name evidence="1" type="ORF">EBO15_43170</name>
</gene>
<reference evidence="1 2" key="1">
    <citation type="submission" date="2018-10" db="EMBL/GenBank/DDBJ databases">
        <title>Isolation from soil.</title>
        <authorList>
            <person name="Hu J."/>
        </authorList>
    </citation>
    <scope>NUCLEOTIDE SEQUENCE [LARGE SCALE GENOMIC DNA]</scope>
    <source>
        <strain evidence="1 2">NEAU-Ht49</strain>
    </source>
</reference>
<feature type="non-terminal residue" evidence="1">
    <location>
        <position position="1"/>
    </location>
</feature>